<dbReference type="Pfam" id="PF13540">
    <property type="entry name" value="RCC1_2"/>
    <property type="match status" value="1"/>
</dbReference>
<dbReference type="PROSITE" id="PS50012">
    <property type="entry name" value="RCC1_3"/>
    <property type="match status" value="2"/>
</dbReference>
<evidence type="ECO:0000313" key="6">
    <source>
        <dbReference type="Proteomes" id="UP000095038"/>
    </source>
</evidence>
<feature type="domain" description="BTB" evidence="4">
    <location>
        <begin position="800"/>
        <end position="873"/>
    </location>
</feature>
<dbReference type="EMBL" id="KV454475">
    <property type="protein sequence ID" value="ODV63480.1"/>
    <property type="molecule type" value="Genomic_DNA"/>
</dbReference>
<evidence type="ECO:0000256" key="2">
    <source>
        <dbReference type="PROSITE-ProRule" id="PRU00235"/>
    </source>
</evidence>
<dbReference type="CDD" id="cd18186">
    <property type="entry name" value="BTB_POZ_ZBTB_KLHL-like"/>
    <property type="match status" value="1"/>
</dbReference>
<name>A0A1D2VPE8_9ASCO</name>
<keyword evidence="1" id="KW-0677">Repeat</keyword>
<feature type="compositionally biased region" description="Low complexity" evidence="3">
    <location>
        <begin position="1244"/>
        <end position="1256"/>
    </location>
</feature>
<keyword evidence="6" id="KW-1185">Reference proteome</keyword>
<dbReference type="RefSeq" id="XP_020049787.1">
    <property type="nucleotide sequence ID" value="XM_020195201.1"/>
</dbReference>
<feature type="domain" description="BTB" evidence="4">
    <location>
        <begin position="937"/>
        <end position="997"/>
    </location>
</feature>
<dbReference type="Gene3D" id="1.25.40.20">
    <property type="entry name" value="Ankyrin repeat-containing domain"/>
    <property type="match status" value="1"/>
</dbReference>
<feature type="region of interest" description="Disordered" evidence="3">
    <location>
        <begin position="1238"/>
        <end position="1261"/>
    </location>
</feature>
<evidence type="ECO:0000313" key="5">
    <source>
        <dbReference type="EMBL" id="ODV63480.1"/>
    </source>
</evidence>
<gene>
    <name evidence="5" type="ORF">ASCRUDRAFT_96205</name>
</gene>
<dbReference type="PANTHER" id="PTHR22872:SF2">
    <property type="entry name" value="INHIBITOR OF BRUTON TYROSINE KINASE"/>
    <property type="match status" value="1"/>
</dbReference>
<proteinExistence type="predicted"/>
<feature type="region of interest" description="Disordered" evidence="3">
    <location>
        <begin position="1404"/>
        <end position="1432"/>
    </location>
</feature>
<protein>
    <recommendedName>
        <fullName evidence="4">BTB domain-containing protein</fullName>
    </recommendedName>
</protein>
<dbReference type="InterPro" id="IPR002110">
    <property type="entry name" value="Ankyrin_rpt"/>
</dbReference>
<feature type="compositionally biased region" description="Polar residues" evidence="3">
    <location>
        <begin position="1420"/>
        <end position="1431"/>
    </location>
</feature>
<dbReference type="SUPFAM" id="SSF54695">
    <property type="entry name" value="POZ domain"/>
    <property type="match status" value="2"/>
</dbReference>
<feature type="repeat" description="RCC1" evidence="2">
    <location>
        <begin position="290"/>
        <end position="346"/>
    </location>
</feature>
<dbReference type="Gene3D" id="2.130.10.30">
    <property type="entry name" value="Regulator of chromosome condensation 1/beta-lactamase-inhibitor protein II"/>
    <property type="match status" value="1"/>
</dbReference>
<dbReference type="InParanoid" id="A0A1D2VPE8"/>
<dbReference type="GeneID" id="30968837"/>
<dbReference type="SUPFAM" id="SSF48403">
    <property type="entry name" value="Ankyrin repeat"/>
    <property type="match status" value="1"/>
</dbReference>
<dbReference type="Gene3D" id="3.30.710.10">
    <property type="entry name" value="Potassium Channel Kv1.1, Chain A"/>
    <property type="match status" value="2"/>
</dbReference>
<dbReference type="InterPro" id="IPR000408">
    <property type="entry name" value="Reg_chr_condens"/>
</dbReference>
<organism evidence="5 6">
    <name type="scientific">Ascoidea rubescens DSM 1968</name>
    <dbReference type="NCBI Taxonomy" id="1344418"/>
    <lineage>
        <taxon>Eukaryota</taxon>
        <taxon>Fungi</taxon>
        <taxon>Dikarya</taxon>
        <taxon>Ascomycota</taxon>
        <taxon>Saccharomycotina</taxon>
        <taxon>Saccharomycetes</taxon>
        <taxon>Ascoideaceae</taxon>
        <taxon>Ascoidea</taxon>
    </lineage>
</organism>
<evidence type="ECO:0000256" key="3">
    <source>
        <dbReference type="SAM" id="MobiDB-lite"/>
    </source>
</evidence>
<dbReference type="OrthoDB" id="1893551at2759"/>
<dbReference type="InterPro" id="IPR036770">
    <property type="entry name" value="Ankyrin_rpt-contain_sf"/>
</dbReference>
<reference evidence="6" key="1">
    <citation type="submission" date="2016-05" db="EMBL/GenBank/DDBJ databases">
        <title>Comparative genomics of biotechnologically important yeasts.</title>
        <authorList>
            <consortium name="DOE Joint Genome Institute"/>
            <person name="Riley R."/>
            <person name="Haridas S."/>
            <person name="Wolfe K.H."/>
            <person name="Lopes M.R."/>
            <person name="Hittinger C.T."/>
            <person name="Goker M."/>
            <person name="Salamov A."/>
            <person name="Wisecaver J."/>
            <person name="Long T.M."/>
            <person name="Aerts A.L."/>
            <person name="Barry K."/>
            <person name="Choi C."/>
            <person name="Clum A."/>
            <person name="Coughlan A.Y."/>
            <person name="Deshpande S."/>
            <person name="Douglass A.P."/>
            <person name="Hanson S.J."/>
            <person name="Klenk H.-P."/>
            <person name="Labutti K."/>
            <person name="Lapidus A."/>
            <person name="Lindquist E."/>
            <person name="Lipzen A."/>
            <person name="Meier-Kolthoff J.P."/>
            <person name="Ohm R.A."/>
            <person name="Otillar R.P."/>
            <person name="Pangilinan J."/>
            <person name="Peng Y."/>
            <person name="Rokas A."/>
            <person name="Rosa C.A."/>
            <person name="Scheuner C."/>
            <person name="Sibirny A.A."/>
            <person name="Slot J.C."/>
            <person name="Stielow J.B."/>
            <person name="Sun H."/>
            <person name="Kurtzman C.P."/>
            <person name="Blackwell M."/>
            <person name="Grigoriev I.V."/>
            <person name="Jeffries T.W."/>
        </authorList>
    </citation>
    <scope>NUCLEOTIDE SEQUENCE [LARGE SCALE GENOMIC DNA]</scope>
    <source>
        <strain evidence="6">DSM 1968</strain>
    </source>
</reference>
<dbReference type="InterPro" id="IPR000210">
    <property type="entry name" value="BTB/POZ_dom"/>
</dbReference>
<dbReference type="InterPro" id="IPR009091">
    <property type="entry name" value="RCC1/BLIP-II"/>
</dbReference>
<feature type="compositionally biased region" description="Basic residues" evidence="3">
    <location>
        <begin position="1510"/>
        <end position="1528"/>
    </location>
</feature>
<dbReference type="SMART" id="SM00225">
    <property type="entry name" value="BTB"/>
    <property type="match status" value="2"/>
</dbReference>
<feature type="repeat" description="RCC1" evidence="2">
    <location>
        <begin position="347"/>
        <end position="416"/>
    </location>
</feature>
<sequence length="1606" mass="184991">MDTKEPLQSQELSALLSNLNEYDLQKRDIFGRNVLHWVCILGRSDILQRLLKLYYNKKILYLCHRFKSSNHNSNNKKFLNIHATDYESGYNILHLSIINGNFSCVSAIIHSNIISSRDKERLKNARDREGLTPIDLLKHYTNTRTFYYYPSSIGKDSDFYCLNTSINSNYQINVEKRWNIQELDKCNPNDSNYQAYLRFKKNTPVIDNWWTQKRGALDIFMLGSNINGILGTGDLDDRLLNPTKVAIKQYNSKSATNNRKYLNDILFQPRIKNIFISKYHSIVLTNEQYDNIYICGKNSKGLLGLGELDNQLPKLNFIPTGDNVFEDINIVDVALSLEHTLCLSSKGEVYSWGLNNYGQLGYKVKFSPNDNLSKNKKTKLIDPFNNFPKKISGDLKKEKIIGISCSKIYSIAFSSSHIFFWGLNVGQIGITSIGDVIKYKNYSKAVVQSNPINIPFVFGTIQNIVSLEFATVILVESTNELHIYLNGFHIKVQPPLYLSEFRQLSNLEEKKEKKFHTFQSIFYTSRRKIVKIVGKDVNLIDNIYNFGILFDTGDLFTFKIDVSIKNILKLQKSIKFKRVWKPRSFSLIVTDFEIGADGSFVFCTADGAVYKTVSKTLAFENSISFKDIFYSNSDFKFIKVPKLTNIVKVSCDSLFSTFGFLKNNTDLLPLRIKQEQINNDIQYLSPLCRFSPLSKRDDLFSNEYHIQDEFNTFYFMQQQKLLYEDNSFSIDDDNIHEKNQTISLDHWKKSYLDRWEKRYKLTTNSHLSSYDSFEKLKSVLNLKKIAEKLSLIDFTTIKNYDCFFQVENTKIGAHKIILASRSPVFYKLFQSSNNVLTKDDLKISYDPKTEVINVQNANINSVLIIIHLFYTDQFVSTWENYKIKDESISEIILETKKFTFKLLEIFLLNFSVGRYFKNRFCQDLRNSIDNPSLNSFNDVTFQLSDGKISCASCILLARSAYFETMFSRIWFQKNFNKTINFSHVECNVFKVVLKHLYGCDFLDLLDSSTHQFSVDELIDFSLKVIAASDELMLFTLKDYFQCFIIDFIDADNVIELLNIADALNAKKLFENSMWFIFNNLEELLFRPFSDLNDNSVLKKVEKYMKFFHLFQGLKDPIQKELENSKVEDSIQHYSSEKSDSLLKGFINDMKKTNELFLDRKDETFHPIIDIDILEPKPIRIEKALPSVSTEEIKLNLSSAPIGIPINSVLSLKPSVIINEDSVLDEMSSDEEFIPVVSNRRKSSQNKNNSLNSKLSQTQTRKYSKTDYESSFVYLESPEPRKLSFSSFNADSPLLSKTQILGNFSESKPIHENNNDFKFGLSANSNWGSINNSSKTLYDNFNDNIWPDLQGPLNTSKFGSKLNSKIFRLNQKEKRERRFSSSLKEPVLKEEVTVSKSSFKWKNNKSTIMNNKENQDKDGGNNETKSATSFSGSFDKLSAPSLSSIIYEEESRNNRKRAVEVKSLAEIQEEEEFQKWWEQESSRIQKSIKEQERIEKMMKKGTSPSSLSGKPKQRATKTNKKNPIKKGKGKGKEKESQASLNENKSTASKSGQNNGSNQAKNKLNGKKSNDNENSNLNDAKNNKSYHRRPKNKLKEGIANGNNGSSGN</sequence>
<evidence type="ECO:0000256" key="1">
    <source>
        <dbReference type="ARBA" id="ARBA00022737"/>
    </source>
</evidence>
<dbReference type="SUPFAM" id="SSF50985">
    <property type="entry name" value="RCC1/BLIP-II"/>
    <property type="match status" value="1"/>
</dbReference>
<dbReference type="PRINTS" id="PR00633">
    <property type="entry name" value="RCCNDNSATION"/>
</dbReference>
<dbReference type="Pfam" id="PF00651">
    <property type="entry name" value="BTB"/>
    <property type="match status" value="2"/>
</dbReference>
<dbReference type="InterPro" id="IPR051625">
    <property type="entry name" value="Signaling_Regulatory_Domain"/>
</dbReference>
<dbReference type="SMART" id="SM00248">
    <property type="entry name" value="ANK"/>
    <property type="match status" value="2"/>
</dbReference>
<dbReference type="STRING" id="1344418.A0A1D2VPE8"/>
<feature type="region of interest" description="Disordered" evidence="3">
    <location>
        <begin position="1495"/>
        <end position="1606"/>
    </location>
</feature>
<evidence type="ECO:0000259" key="4">
    <source>
        <dbReference type="PROSITE" id="PS50097"/>
    </source>
</evidence>
<accession>A0A1D2VPE8</accession>
<dbReference type="Proteomes" id="UP000095038">
    <property type="component" value="Unassembled WGS sequence"/>
</dbReference>
<dbReference type="PANTHER" id="PTHR22872">
    <property type="entry name" value="BTK-BINDING PROTEIN-RELATED"/>
    <property type="match status" value="1"/>
</dbReference>
<dbReference type="InterPro" id="IPR011333">
    <property type="entry name" value="SKP1/BTB/POZ_sf"/>
</dbReference>
<feature type="compositionally biased region" description="Polar residues" evidence="3">
    <location>
        <begin position="1536"/>
        <end position="1560"/>
    </location>
</feature>
<dbReference type="PROSITE" id="PS50097">
    <property type="entry name" value="BTB"/>
    <property type="match status" value="2"/>
</dbReference>